<dbReference type="InterPro" id="IPR001232">
    <property type="entry name" value="SKP1-like"/>
</dbReference>
<dbReference type="SUPFAM" id="SSF54695">
    <property type="entry name" value="POZ domain"/>
    <property type="match status" value="1"/>
</dbReference>
<dbReference type="WBParaSite" id="nRc.2.0.1.t32241-RA">
    <property type="protein sequence ID" value="nRc.2.0.1.t32241-RA"/>
    <property type="gene ID" value="nRc.2.0.1.g32241"/>
</dbReference>
<dbReference type="PANTHER" id="PTHR11165">
    <property type="entry name" value="SKP1"/>
    <property type="match status" value="1"/>
</dbReference>
<dbReference type="GO" id="GO:0006511">
    <property type="term" value="P:ubiquitin-dependent protein catabolic process"/>
    <property type="evidence" value="ECO:0007669"/>
    <property type="project" value="InterPro"/>
</dbReference>
<dbReference type="SUPFAM" id="SSF81382">
    <property type="entry name" value="Skp1 dimerisation domain-like"/>
    <property type="match status" value="1"/>
</dbReference>
<dbReference type="InterPro" id="IPR036296">
    <property type="entry name" value="SKP1-like_dim_sf"/>
</dbReference>
<dbReference type="CDD" id="cd18322">
    <property type="entry name" value="BTB_POZ_SKP1"/>
    <property type="match status" value="1"/>
</dbReference>
<feature type="domain" description="SKP1 component POZ" evidence="5">
    <location>
        <begin position="6"/>
        <end position="71"/>
    </location>
</feature>
<dbReference type="InterPro" id="IPR016072">
    <property type="entry name" value="Skp1_comp_dimer"/>
</dbReference>
<feature type="domain" description="SKP1 component dimerisation" evidence="4">
    <location>
        <begin position="117"/>
        <end position="164"/>
    </location>
</feature>
<evidence type="ECO:0000256" key="1">
    <source>
        <dbReference type="ARBA" id="ARBA00009993"/>
    </source>
</evidence>
<keyword evidence="6" id="KW-1185">Reference proteome</keyword>
<organism evidence="6 7">
    <name type="scientific">Romanomermis culicivorax</name>
    <name type="common">Nematode worm</name>
    <dbReference type="NCBI Taxonomy" id="13658"/>
    <lineage>
        <taxon>Eukaryota</taxon>
        <taxon>Metazoa</taxon>
        <taxon>Ecdysozoa</taxon>
        <taxon>Nematoda</taxon>
        <taxon>Enoplea</taxon>
        <taxon>Dorylaimia</taxon>
        <taxon>Mermithida</taxon>
        <taxon>Mermithoidea</taxon>
        <taxon>Mermithidae</taxon>
        <taxon>Romanomermis</taxon>
    </lineage>
</organism>
<proteinExistence type="inferred from homology"/>
<dbReference type="SMART" id="SM00512">
    <property type="entry name" value="Skp1"/>
    <property type="match status" value="1"/>
</dbReference>
<dbReference type="InterPro" id="IPR016897">
    <property type="entry name" value="SKP1"/>
</dbReference>
<keyword evidence="2 3" id="KW-0833">Ubl conjugation pathway</keyword>
<comment type="function">
    <text evidence="3">Probable essential component of SCF (SKP1-CUL1-F-box protein) E3 ubiquitin-protein ligase complexes, which mediate the ubiquitination and subsequent proteasomal degradation of target proteins. Regulates cell proliferation during embryonic and larval development.</text>
</comment>
<dbReference type="PIRSF" id="PIRSF028729">
    <property type="entry name" value="E3_ubiquit_lig_SCF_Skp"/>
    <property type="match status" value="1"/>
</dbReference>
<sequence>MEHQQIIKLKSAEGEIFPVDVKMARLSHTLATMLDDLCHQSSGSEEEIIILPNISTPILKKVVEWFEHYKNNPPVVPEYDEEERRSDDVPAWDAQFLVVDHDTLFGIIKASNYLDIKGLLTSSCKTLANMIKGRPAEEVRATFNLKNDFTPEEEEAIKKENAWCED</sequence>
<evidence type="ECO:0000259" key="4">
    <source>
        <dbReference type="Pfam" id="PF01466"/>
    </source>
</evidence>
<comment type="similarity">
    <text evidence="1 3">Belongs to the SKP1 family.</text>
</comment>
<evidence type="ECO:0000259" key="5">
    <source>
        <dbReference type="Pfam" id="PF03931"/>
    </source>
</evidence>
<evidence type="ECO:0000256" key="2">
    <source>
        <dbReference type="ARBA" id="ARBA00022786"/>
    </source>
</evidence>
<reference evidence="7" key="1">
    <citation type="submission" date="2022-11" db="UniProtKB">
        <authorList>
            <consortium name="WormBaseParasite"/>
        </authorList>
    </citation>
    <scope>IDENTIFICATION</scope>
</reference>
<dbReference type="AlphaFoldDB" id="A0A915K0D2"/>
<name>A0A915K0D2_ROMCU</name>
<dbReference type="InterPro" id="IPR016073">
    <property type="entry name" value="Skp1_comp_POZ"/>
</dbReference>
<evidence type="ECO:0000313" key="6">
    <source>
        <dbReference type="Proteomes" id="UP000887565"/>
    </source>
</evidence>
<dbReference type="Gene3D" id="3.30.710.10">
    <property type="entry name" value="Potassium Channel Kv1.1, Chain A"/>
    <property type="match status" value="1"/>
</dbReference>
<dbReference type="InterPro" id="IPR011333">
    <property type="entry name" value="SKP1/BTB/POZ_sf"/>
</dbReference>
<evidence type="ECO:0000313" key="7">
    <source>
        <dbReference type="WBParaSite" id="nRc.2.0.1.t32241-RA"/>
    </source>
</evidence>
<dbReference type="Proteomes" id="UP000887565">
    <property type="component" value="Unplaced"/>
</dbReference>
<comment type="pathway">
    <text evidence="3">Protein modification; protein ubiquitination.</text>
</comment>
<dbReference type="OMA" id="DKYTASM"/>
<accession>A0A915K0D2</accession>
<evidence type="ECO:0000256" key="3">
    <source>
        <dbReference type="PIRNR" id="PIRNR028729"/>
    </source>
</evidence>
<protein>
    <recommendedName>
        <fullName evidence="3">Skp1-related protein</fullName>
    </recommendedName>
</protein>
<dbReference type="FunFam" id="3.30.710.10:FF:000026">
    <property type="entry name" value="E3 ubiquitin ligase complex SCF subunit"/>
    <property type="match status" value="1"/>
</dbReference>
<dbReference type="Pfam" id="PF01466">
    <property type="entry name" value="Skp1"/>
    <property type="match status" value="1"/>
</dbReference>
<dbReference type="Pfam" id="PF03931">
    <property type="entry name" value="Skp1_POZ"/>
    <property type="match status" value="1"/>
</dbReference>